<evidence type="ECO:0000256" key="8">
    <source>
        <dbReference type="ARBA" id="ARBA00022801"/>
    </source>
</evidence>
<evidence type="ECO:0000256" key="10">
    <source>
        <dbReference type="ARBA" id="ARBA00023014"/>
    </source>
</evidence>
<evidence type="ECO:0000256" key="6">
    <source>
        <dbReference type="ARBA" id="ARBA00022723"/>
    </source>
</evidence>
<dbReference type="GO" id="GO:0051539">
    <property type="term" value="F:4 iron, 4 sulfur cluster binding"/>
    <property type="evidence" value="ECO:0007669"/>
    <property type="project" value="UniProtKB-KW"/>
</dbReference>
<gene>
    <name evidence="13" type="ORF">A2W05_08005</name>
</gene>
<dbReference type="SMART" id="SM00987">
    <property type="entry name" value="UreE_C"/>
    <property type="match status" value="1"/>
</dbReference>
<keyword evidence="9" id="KW-0408">Iron</keyword>
<dbReference type="CDD" id="cd10030">
    <property type="entry name" value="UDG-F4_TTUDGA_SPO1dp_like"/>
    <property type="match status" value="1"/>
</dbReference>
<keyword evidence="7" id="KW-0227">DNA damage</keyword>
<dbReference type="GO" id="GO:0004844">
    <property type="term" value="F:uracil DNA N-glycosylase activity"/>
    <property type="evidence" value="ECO:0007669"/>
    <property type="project" value="UniProtKB-EC"/>
</dbReference>
<dbReference type="AlphaFoldDB" id="A0A1F7RR37"/>
<dbReference type="NCBIfam" id="TIGR00758">
    <property type="entry name" value="UDG_fam4"/>
    <property type="match status" value="1"/>
</dbReference>
<dbReference type="SMART" id="SM00986">
    <property type="entry name" value="UDG"/>
    <property type="match status" value="1"/>
</dbReference>
<accession>A0A1F7RR37</accession>
<evidence type="ECO:0000256" key="4">
    <source>
        <dbReference type="ARBA" id="ARBA00019403"/>
    </source>
</evidence>
<comment type="similarity">
    <text evidence="2">Belongs to the uracil-DNA glycosylase (UDG) superfamily. Type 4 (UDGa) family.</text>
</comment>
<proteinExistence type="inferred from homology"/>
<comment type="catalytic activity">
    <reaction evidence="1">
        <text>Hydrolyzes single-stranded DNA or mismatched double-stranded DNA and polynucleotides, releasing free uracil.</text>
        <dbReference type="EC" id="3.2.2.27"/>
    </reaction>
</comment>
<keyword evidence="8" id="KW-0378">Hydrolase</keyword>
<reference evidence="13 14" key="1">
    <citation type="journal article" date="2016" name="Nat. Commun.">
        <title>Thousands of microbial genomes shed light on interconnected biogeochemical processes in an aquifer system.</title>
        <authorList>
            <person name="Anantharaman K."/>
            <person name="Brown C.T."/>
            <person name="Hug L.A."/>
            <person name="Sharon I."/>
            <person name="Castelle C.J."/>
            <person name="Probst A.J."/>
            <person name="Thomas B.C."/>
            <person name="Singh A."/>
            <person name="Wilkins M.J."/>
            <person name="Karaoz U."/>
            <person name="Brodie E.L."/>
            <person name="Williams K.H."/>
            <person name="Hubbard S.S."/>
            <person name="Banfield J.F."/>
        </authorList>
    </citation>
    <scope>NUCLEOTIDE SEQUENCE [LARGE SCALE GENOMIC DNA]</scope>
</reference>
<evidence type="ECO:0000256" key="5">
    <source>
        <dbReference type="ARBA" id="ARBA00022485"/>
    </source>
</evidence>
<evidence type="ECO:0000256" key="3">
    <source>
        <dbReference type="ARBA" id="ARBA00012030"/>
    </source>
</evidence>
<dbReference type="Proteomes" id="UP000178797">
    <property type="component" value="Unassembled WGS sequence"/>
</dbReference>
<keyword evidence="11" id="KW-0234">DNA repair</keyword>
<organism evidence="13 14">
    <name type="scientific">Candidatus Schekmanbacteria bacterium RBG_16_38_10</name>
    <dbReference type="NCBI Taxonomy" id="1817879"/>
    <lineage>
        <taxon>Bacteria</taxon>
        <taxon>Candidatus Schekmaniibacteriota</taxon>
    </lineage>
</organism>
<keyword evidence="5" id="KW-0004">4Fe-4S</keyword>
<protein>
    <recommendedName>
        <fullName evidence="4">Type-4 uracil-DNA glycosylase</fullName>
        <ecNumber evidence="3">3.2.2.27</ecNumber>
    </recommendedName>
</protein>
<keyword evidence="6" id="KW-0479">Metal-binding</keyword>
<evidence type="ECO:0000259" key="12">
    <source>
        <dbReference type="SMART" id="SM00986"/>
    </source>
</evidence>
<dbReference type="Gene3D" id="3.40.470.10">
    <property type="entry name" value="Uracil-DNA glycosylase-like domain"/>
    <property type="match status" value="1"/>
</dbReference>
<evidence type="ECO:0000313" key="13">
    <source>
        <dbReference type="EMBL" id="OGL43800.1"/>
    </source>
</evidence>
<dbReference type="PANTHER" id="PTHR33693">
    <property type="entry name" value="TYPE-5 URACIL-DNA GLYCOSYLASE"/>
    <property type="match status" value="1"/>
</dbReference>
<evidence type="ECO:0000313" key="14">
    <source>
        <dbReference type="Proteomes" id="UP000178797"/>
    </source>
</evidence>
<dbReference type="GO" id="GO:0046872">
    <property type="term" value="F:metal ion binding"/>
    <property type="evidence" value="ECO:0007669"/>
    <property type="project" value="UniProtKB-KW"/>
</dbReference>
<dbReference type="SUPFAM" id="SSF52141">
    <property type="entry name" value="Uracil-DNA glycosylase-like"/>
    <property type="match status" value="1"/>
</dbReference>
<dbReference type="InterPro" id="IPR005273">
    <property type="entry name" value="Ura-DNA_glyco_family4"/>
</dbReference>
<evidence type="ECO:0000256" key="7">
    <source>
        <dbReference type="ARBA" id="ARBA00022763"/>
    </source>
</evidence>
<dbReference type="GO" id="GO:0006281">
    <property type="term" value="P:DNA repair"/>
    <property type="evidence" value="ECO:0007669"/>
    <property type="project" value="UniProtKB-KW"/>
</dbReference>
<evidence type="ECO:0000256" key="2">
    <source>
        <dbReference type="ARBA" id="ARBA00006521"/>
    </source>
</evidence>
<name>A0A1F7RR37_9BACT</name>
<dbReference type="PANTHER" id="PTHR33693:SF1">
    <property type="entry name" value="TYPE-4 URACIL-DNA GLYCOSYLASE"/>
    <property type="match status" value="1"/>
</dbReference>
<dbReference type="InterPro" id="IPR051536">
    <property type="entry name" value="UDG_Type-4/5"/>
</dbReference>
<dbReference type="InterPro" id="IPR005122">
    <property type="entry name" value="Uracil-DNA_glycosylase-like"/>
</dbReference>
<evidence type="ECO:0000256" key="9">
    <source>
        <dbReference type="ARBA" id="ARBA00023004"/>
    </source>
</evidence>
<comment type="caution">
    <text evidence="13">The sequence shown here is derived from an EMBL/GenBank/DDBJ whole genome shotgun (WGS) entry which is preliminary data.</text>
</comment>
<evidence type="ECO:0000256" key="1">
    <source>
        <dbReference type="ARBA" id="ARBA00001400"/>
    </source>
</evidence>
<dbReference type="EC" id="3.2.2.27" evidence="3"/>
<dbReference type="InterPro" id="IPR036895">
    <property type="entry name" value="Uracil-DNA_glycosylase-like_sf"/>
</dbReference>
<sequence length="196" mass="22121">MVSDQFTDGSKETLAKQLRAEIGDCKRCKLHSTRKNLVFGTGNLNSELVFVGEAPGADEDIQGEPFVGRAGELLTKIIKSMGYNRKDVYIANIIKCRPPGNRNPESDEIKTCEPFLIKQLSIIKPKVICALGTFASQTLLKTQDRISLLRGRFHMYEGIKLMPTFHPAYLLRNPNEKKVVWEDIKLIMKELGKKIN</sequence>
<dbReference type="EMBL" id="MGDE01000209">
    <property type="protein sequence ID" value="OGL43800.1"/>
    <property type="molecule type" value="Genomic_DNA"/>
</dbReference>
<feature type="domain" description="Uracil-DNA glycosylase-like" evidence="12">
    <location>
        <begin position="39"/>
        <end position="185"/>
    </location>
</feature>
<dbReference type="Pfam" id="PF03167">
    <property type="entry name" value="UDG"/>
    <property type="match status" value="1"/>
</dbReference>
<evidence type="ECO:0000256" key="11">
    <source>
        <dbReference type="ARBA" id="ARBA00023204"/>
    </source>
</evidence>
<keyword evidence="10" id="KW-0411">Iron-sulfur</keyword>